<gene>
    <name evidence="1" type="ORF">JAO71_01395</name>
</gene>
<dbReference type="EMBL" id="JAEMEF010000001">
    <property type="protein sequence ID" value="MBL7558441.1"/>
    <property type="molecule type" value="Genomic_DNA"/>
</dbReference>
<dbReference type="RefSeq" id="WP_202998508.1">
    <property type="nucleotide sequence ID" value="NZ_JAEMEF010000001.1"/>
</dbReference>
<evidence type="ECO:0000313" key="2">
    <source>
        <dbReference type="Proteomes" id="UP000605013"/>
    </source>
</evidence>
<comment type="caution">
    <text evidence="1">The sequence shown here is derived from an EMBL/GenBank/DDBJ whole genome shotgun (WGS) entry which is preliminary data.</text>
</comment>
<accession>A0ABS1WH41</accession>
<evidence type="ECO:0008006" key="3">
    <source>
        <dbReference type="Google" id="ProtNLM"/>
    </source>
</evidence>
<keyword evidence="2" id="KW-1185">Reference proteome</keyword>
<protein>
    <recommendedName>
        <fullName evidence="3">Immunity protein 35 domain-containing protein</fullName>
    </recommendedName>
</protein>
<name>A0ABS1WH41_9FLAO</name>
<sequence>MYAIEQAKSKVNEYIEFLNLMYNETFPDIEFDVKIIENQTKEYDFGWVFFYQSLNEESRLGGNGPLIIEKDSLDIYEMMTAISVEENIKLYLEDKNKLGLLKKSDSGIWDSD</sequence>
<evidence type="ECO:0000313" key="1">
    <source>
        <dbReference type="EMBL" id="MBL7558441.1"/>
    </source>
</evidence>
<proteinExistence type="predicted"/>
<reference evidence="1 2" key="1">
    <citation type="submission" date="2020-12" db="EMBL/GenBank/DDBJ databases">
        <title>Olleya sediminilitoris sp. nov., isolated from a tidal flat.</title>
        <authorList>
            <person name="Park S."/>
            <person name="Yoon J.-H."/>
        </authorList>
    </citation>
    <scope>NUCLEOTIDE SEQUENCE [LARGE SCALE GENOMIC DNA]</scope>
    <source>
        <strain evidence="1 2">YSTF-M6</strain>
    </source>
</reference>
<organism evidence="1 2">
    <name type="scientific">Olleya sediminilitoris</name>
    <dbReference type="NCBI Taxonomy" id="2795739"/>
    <lineage>
        <taxon>Bacteria</taxon>
        <taxon>Pseudomonadati</taxon>
        <taxon>Bacteroidota</taxon>
        <taxon>Flavobacteriia</taxon>
        <taxon>Flavobacteriales</taxon>
        <taxon>Flavobacteriaceae</taxon>
    </lineage>
</organism>
<dbReference type="Proteomes" id="UP000605013">
    <property type="component" value="Unassembled WGS sequence"/>
</dbReference>